<protein>
    <submittedName>
        <fullName evidence="2">Cyclase/dehydrase</fullName>
    </submittedName>
</protein>
<dbReference type="Gene3D" id="3.30.530.20">
    <property type="match status" value="1"/>
</dbReference>
<sequence>MQHFKYSSIIHAPVEVVWEFHTRPDILQVLTPPWQPVEILRREGGLEIGAISEFRIGFGLMSVRWVAVHTEYKLYELFTDELQEGMVKSWVHRHQFVAENGHTRLTDAIAFSLPGGTLAEQILQNWVNSRLQDMFRYRHQVTKKECESDGRE</sequence>
<feature type="domain" description="Coenzyme Q-binding protein COQ10 START" evidence="1">
    <location>
        <begin position="10"/>
        <end position="128"/>
    </location>
</feature>
<organism evidence="2 3">
    <name type="scientific">Planktothrix paucivesiculata PCC 9631</name>
    <dbReference type="NCBI Taxonomy" id="671071"/>
    <lineage>
        <taxon>Bacteria</taxon>
        <taxon>Bacillati</taxon>
        <taxon>Cyanobacteriota</taxon>
        <taxon>Cyanophyceae</taxon>
        <taxon>Oscillatoriophycideae</taxon>
        <taxon>Oscillatoriales</taxon>
        <taxon>Microcoleaceae</taxon>
        <taxon>Planktothrix</taxon>
    </lineage>
</organism>
<keyword evidence="3" id="KW-1185">Reference proteome</keyword>
<dbReference type="CDD" id="cd07820">
    <property type="entry name" value="SRPBCC_3"/>
    <property type="match status" value="1"/>
</dbReference>
<dbReference type="Proteomes" id="UP000182190">
    <property type="component" value="Unassembled WGS sequence"/>
</dbReference>
<dbReference type="EMBL" id="CZCS02000242">
    <property type="protein sequence ID" value="VXD25640.1"/>
    <property type="molecule type" value="Genomic_DNA"/>
</dbReference>
<comment type="caution">
    <text evidence="2">The sequence shown here is derived from an EMBL/GenBank/DDBJ whole genome shotgun (WGS) entry which is preliminary data.</text>
</comment>
<name>A0A7Z9E4V1_9CYAN</name>
<dbReference type="Pfam" id="PF03364">
    <property type="entry name" value="Polyketide_cyc"/>
    <property type="match status" value="1"/>
</dbReference>
<dbReference type="SUPFAM" id="SSF55961">
    <property type="entry name" value="Bet v1-like"/>
    <property type="match status" value="1"/>
</dbReference>
<evidence type="ECO:0000313" key="2">
    <source>
        <dbReference type="EMBL" id="VXD25640.1"/>
    </source>
</evidence>
<evidence type="ECO:0000259" key="1">
    <source>
        <dbReference type="Pfam" id="PF03364"/>
    </source>
</evidence>
<accession>A0A7Z9E4V1</accession>
<proteinExistence type="predicted"/>
<dbReference type="OrthoDB" id="9801773at2"/>
<dbReference type="AlphaFoldDB" id="A0A7Z9E4V1"/>
<gene>
    <name evidence="2" type="ORF">PL9631_970011</name>
</gene>
<evidence type="ECO:0000313" key="3">
    <source>
        <dbReference type="Proteomes" id="UP000182190"/>
    </source>
</evidence>
<dbReference type="RefSeq" id="WP_083622725.1">
    <property type="nucleotide sequence ID" value="NZ_LR735022.1"/>
</dbReference>
<reference evidence="2" key="1">
    <citation type="submission" date="2019-10" db="EMBL/GenBank/DDBJ databases">
        <authorList>
            <consortium name="Genoscope - CEA"/>
            <person name="William W."/>
        </authorList>
    </citation>
    <scope>NUCLEOTIDE SEQUENCE [LARGE SCALE GENOMIC DNA]</scope>
    <source>
        <strain evidence="2">BBR_PRJEB10994</strain>
    </source>
</reference>
<dbReference type="InterPro" id="IPR023393">
    <property type="entry name" value="START-like_dom_sf"/>
</dbReference>
<dbReference type="InterPro" id="IPR005031">
    <property type="entry name" value="COQ10_START"/>
</dbReference>